<dbReference type="Pfam" id="PF06026">
    <property type="entry name" value="Rib_5-P_isom_A"/>
    <property type="match status" value="1"/>
</dbReference>
<dbReference type="GO" id="GO:0009052">
    <property type="term" value="P:pentose-phosphate shunt, non-oxidative branch"/>
    <property type="evidence" value="ECO:0007669"/>
    <property type="project" value="InterPro"/>
</dbReference>
<evidence type="ECO:0000256" key="4">
    <source>
        <dbReference type="ARBA" id="ARBA00011959"/>
    </source>
</evidence>
<dbReference type="OrthoDB" id="1555531at2759"/>
<organism evidence="10 11">
    <name type="scientific">Rhodotorula mucilaginosa</name>
    <name type="common">Yeast</name>
    <name type="synonym">Rhodotorula rubra</name>
    <dbReference type="NCBI Taxonomy" id="5537"/>
    <lineage>
        <taxon>Eukaryota</taxon>
        <taxon>Fungi</taxon>
        <taxon>Dikarya</taxon>
        <taxon>Basidiomycota</taxon>
        <taxon>Pucciniomycotina</taxon>
        <taxon>Microbotryomycetes</taxon>
        <taxon>Sporidiobolales</taxon>
        <taxon>Sporidiobolaceae</taxon>
        <taxon>Rhodotorula</taxon>
    </lineage>
</organism>
<dbReference type="GO" id="GO:0006014">
    <property type="term" value="P:D-ribose metabolic process"/>
    <property type="evidence" value="ECO:0007669"/>
    <property type="project" value="TreeGrafter"/>
</dbReference>
<reference evidence="10 11" key="1">
    <citation type="submission" date="2020-11" db="EMBL/GenBank/DDBJ databases">
        <title>Kefir isolates.</title>
        <authorList>
            <person name="Marcisauskas S."/>
            <person name="Kim Y."/>
            <person name="Blasche S."/>
        </authorList>
    </citation>
    <scope>NUCLEOTIDE SEQUENCE [LARGE SCALE GENOMIC DNA]</scope>
    <source>
        <strain evidence="10 11">KR</strain>
    </source>
</reference>
<dbReference type="EC" id="5.3.1.6" evidence="4"/>
<dbReference type="PANTHER" id="PTHR11934">
    <property type="entry name" value="RIBOSE-5-PHOSPHATE ISOMERASE"/>
    <property type="match status" value="1"/>
</dbReference>
<evidence type="ECO:0000256" key="3">
    <source>
        <dbReference type="ARBA" id="ARBA00008088"/>
    </source>
</evidence>
<evidence type="ECO:0000256" key="5">
    <source>
        <dbReference type="ARBA" id="ARBA00019150"/>
    </source>
</evidence>
<dbReference type="PANTHER" id="PTHR11934:SF0">
    <property type="entry name" value="RIBOSE-5-PHOSPHATE ISOMERASE"/>
    <property type="match status" value="1"/>
</dbReference>
<dbReference type="CDD" id="cd01398">
    <property type="entry name" value="RPI_A"/>
    <property type="match status" value="1"/>
</dbReference>
<dbReference type="Proteomes" id="UP000777482">
    <property type="component" value="Unassembled WGS sequence"/>
</dbReference>
<evidence type="ECO:0000256" key="7">
    <source>
        <dbReference type="ARBA" id="ARBA00029734"/>
    </source>
</evidence>
<dbReference type="SUPFAM" id="SSF100950">
    <property type="entry name" value="NagB/RpiA/CoA transferase-like"/>
    <property type="match status" value="1"/>
</dbReference>
<protein>
    <recommendedName>
        <fullName evidence="5">Ribose-5-phosphate isomerase</fullName>
        <ecNumber evidence="4">5.3.1.6</ecNumber>
    </recommendedName>
    <alternativeName>
        <fullName evidence="8">D-ribose-5-phosphate ketol-isomerase</fullName>
    </alternativeName>
    <alternativeName>
        <fullName evidence="7">Phosphoriboisomerase</fullName>
    </alternativeName>
</protein>
<evidence type="ECO:0000313" key="11">
    <source>
        <dbReference type="Proteomes" id="UP000777482"/>
    </source>
</evidence>
<keyword evidence="11" id="KW-1185">Reference proteome</keyword>
<feature type="region of interest" description="Disordered" evidence="9">
    <location>
        <begin position="408"/>
        <end position="436"/>
    </location>
</feature>
<dbReference type="GO" id="GO:0005737">
    <property type="term" value="C:cytoplasm"/>
    <property type="evidence" value="ECO:0007669"/>
    <property type="project" value="TreeGrafter"/>
</dbReference>
<comment type="catalytic activity">
    <reaction evidence="1">
        <text>aldehydo-D-ribose 5-phosphate = D-ribulose 5-phosphate</text>
        <dbReference type="Rhea" id="RHEA:14657"/>
        <dbReference type="ChEBI" id="CHEBI:58121"/>
        <dbReference type="ChEBI" id="CHEBI:58273"/>
        <dbReference type="EC" id="5.3.1.6"/>
    </reaction>
</comment>
<dbReference type="InterPro" id="IPR004788">
    <property type="entry name" value="Ribose5P_isomerase_type_A"/>
</dbReference>
<dbReference type="Gene3D" id="3.30.70.260">
    <property type="match status" value="1"/>
</dbReference>
<evidence type="ECO:0000313" key="10">
    <source>
        <dbReference type="EMBL" id="KAG0657526.1"/>
    </source>
</evidence>
<dbReference type="GO" id="GO:0004751">
    <property type="term" value="F:ribose-5-phosphate isomerase activity"/>
    <property type="evidence" value="ECO:0007669"/>
    <property type="project" value="UniProtKB-EC"/>
</dbReference>
<dbReference type="SUPFAM" id="SSF75445">
    <property type="entry name" value="D-ribose-5-phosphate isomerase (RpiA), lid domain"/>
    <property type="match status" value="1"/>
</dbReference>
<dbReference type="Gene3D" id="3.40.50.1360">
    <property type="match status" value="1"/>
</dbReference>
<evidence type="ECO:0000256" key="2">
    <source>
        <dbReference type="ARBA" id="ARBA00004988"/>
    </source>
</evidence>
<evidence type="ECO:0000256" key="9">
    <source>
        <dbReference type="SAM" id="MobiDB-lite"/>
    </source>
</evidence>
<gene>
    <name evidence="10" type="primary">RKI1</name>
    <name evidence="10" type="ORF">C6P46_006495</name>
</gene>
<dbReference type="EMBL" id="PUHQ01000080">
    <property type="protein sequence ID" value="KAG0657526.1"/>
    <property type="molecule type" value="Genomic_DNA"/>
</dbReference>
<feature type="compositionally biased region" description="Polar residues" evidence="9">
    <location>
        <begin position="408"/>
        <end position="417"/>
    </location>
</feature>
<comment type="caution">
    <text evidence="10">The sequence shown here is derived from an EMBL/GenBank/DDBJ whole genome shotgun (WGS) entry which is preliminary data.</text>
</comment>
<accession>A0A9P6VW78</accession>
<evidence type="ECO:0000256" key="6">
    <source>
        <dbReference type="ARBA" id="ARBA00023235"/>
    </source>
</evidence>
<dbReference type="AlphaFoldDB" id="A0A9P6VW78"/>
<sequence>MSSAPIKPLAPLSENPKVHPGPGSSNSTAPGHNSRRASHSSSGRPDPLSSIAHASASRIGPGVIPTGLRIVPHGELTAEEKAKRLAAYAAVDAHVKDHHKVLGIGQVSFLPRVQSGTRWKPHGRTLFSSVLRTCIPLSRLPGKATMGTKEPPADSSSATLFLQIRIYGPVRRRTSLPGTALPRQQRSLELIVKAGLNLGDVDQFPTIDVTIDGADEVDDELNAIKGGGACQLREKVLAEAATHFIIVADSRKDSKVLGTNWKQGVPIEVAPFAWAKVFVNLQKMGCEKPTLRMGKMKAGPVVTDNGNFVIDAVFSESYMRDPSELLHRIKMLTGVLEVGLFTGMAEAAYFGAPDGTVTCRWQDGRREKVDAVKGLDIAEKGGRNRTPPSPPSCCIWNASRLTTLYRTPASSASSVGQRSLERESKDPPPARSLAKGGRTWIKRRVADDLVVTEGLLGGGEYAFGPLDWEKRLALQEEKQSLEQKLAEVSVWETRLAELLSEAEAREARKENV</sequence>
<name>A0A9P6VW78_RHOMI</name>
<dbReference type="FunFam" id="3.30.70.260:FF:000053">
    <property type="entry name" value="Ribose-5-phosphate isomerase, putative"/>
    <property type="match status" value="1"/>
</dbReference>
<evidence type="ECO:0000256" key="8">
    <source>
        <dbReference type="ARBA" id="ARBA00032273"/>
    </source>
</evidence>
<feature type="region of interest" description="Disordered" evidence="9">
    <location>
        <begin position="1"/>
        <end position="51"/>
    </location>
</feature>
<proteinExistence type="inferred from homology"/>
<dbReference type="InterPro" id="IPR037171">
    <property type="entry name" value="NagB/RpiA_transferase-like"/>
</dbReference>
<keyword evidence="6 10" id="KW-0413">Isomerase</keyword>
<feature type="compositionally biased region" description="Basic and acidic residues" evidence="9">
    <location>
        <begin position="419"/>
        <end position="428"/>
    </location>
</feature>
<evidence type="ECO:0000256" key="1">
    <source>
        <dbReference type="ARBA" id="ARBA00001713"/>
    </source>
</evidence>
<dbReference type="NCBIfam" id="TIGR00021">
    <property type="entry name" value="rpiA"/>
    <property type="match status" value="1"/>
</dbReference>
<comment type="pathway">
    <text evidence="2">Carbohydrate degradation; pentose phosphate pathway; D-ribose 5-phosphate from D-ribulose 5-phosphate (non-oxidative stage): step 1/1.</text>
</comment>
<comment type="similarity">
    <text evidence="3">Belongs to the ribose 5-phosphate isomerase family.</text>
</comment>